<reference evidence="2 3" key="1">
    <citation type="journal article" date="2012" name="J. Bacteriol.">
        <title>Complete Genome Sequence of Leptospirillum ferrooxidans Strain C2-3, Isolated from a Fresh Volcanic Ash Deposit on the Island of Miyake, Japan.</title>
        <authorList>
            <person name="Fujimura R."/>
            <person name="Sato Y."/>
            <person name="Nishizawa T."/>
            <person name="Oshima K."/>
            <person name="Kim S.-W."/>
            <person name="Hattori M."/>
            <person name="Kamijo T."/>
            <person name="Ohta H."/>
        </authorList>
    </citation>
    <scope>NUCLEOTIDE SEQUENCE [LARGE SCALE GENOMIC DNA]</scope>
    <source>
        <strain evidence="2 3">C2-3</strain>
    </source>
</reference>
<evidence type="ECO:0000256" key="1">
    <source>
        <dbReference type="SAM" id="SignalP"/>
    </source>
</evidence>
<protein>
    <recommendedName>
        <fullName evidence="4">DUF4398 domain-containing protein</fullName>
    </recommendedName>
</protein>
<dbReference type="KEGG" id="lfc:LFE_0200"/>
<dbReference type="AlphaFoldDB" id="I0IKX8"/>
<accession>I0IKX8</accession>
<evidence type="ECO:0000313" key="2">
    <source>
        <dbReference type="EMBL" id="BAM05927.1"/>
    </source>
</evidence>
<feature type="chain" id="PRO_5003629392" description="DUF4398 domain-containing protein" evidence="1">
    <location>
        <begin position="28"/>
        <end position="121"/>
    </location>
</feature>
<evidence type="ECO:0000313" key="3">
    <source>
        <dbReference type="Proteomes" id="UP000007382"/>
    </source>
</evidence>
<proteinExistence type="predicted"/>
<dbReference type="RefSeq" id="WP_014448421.1">
    <property type="nucleotide sequence ID" value="NC_017094.1"/>
</dbReference>
<keyword evidence="3" id="KW-1185">Reference proteome</keyword>
<name>I0IKX8_LEPFC</name>
<dbReference type="EMBL" id="AP012342">
    <property type="protein sequence ID" value="BAM05927.1"/>
    <property type="molecule type" value="Genomic_DNA"/>
</dbReference>
<sequence>MQSQGKKSRYAHMITLMALVFPITSCAMTNSVVGDHLGAAQKFAQDATATEKSAHREAGILNHLEAANKYSNAADAHIRAGKEYSLLGNPVQAQKQYELASEDFQTASQESLLASGENPKQ</sequence>
<dbReference type="Proteomes" id="UP000007382">
    <property type="component" value="Chromosome"/>
</dbReference>
<organism evidence="2 3">
    <name type="scientific">Leptospirillum ferrooxidans (strain C2-3)</name>
    <dbReference type="NCBI Taxonomy" id="1162668"/>
    <lineage>
        <taxon>Bacteria</taxon>
        <taxon>Pseudomonadati</taxon>
        <taxon>Nitrospirota</taxon>
        <taxon>Nitrospiria</taxon>
        <taxon>Nitrospirales</taxon>
        <taxon>Nitrospiraceae</taxon>
        <taxon>Leptospirillum</taxon>
    </lineage>
</organism>
<keyword evidence="1" id="KW-0732">Signal</keyword>
<dbReference type="STRING" id="1162668.LFE_0200"/>
<reference evidence="3" key="2">
    <citation type="submission" date="2012-03" db="EMBL/GenBank/DDBJ databases">
        <title>The complete genome sequence of the pioneer microbe on fresh volcanic deposit, Leptospirillum ferrooxidans strain C2-3.</title>
        <authorList>
            <person name="Fujimura R."/>
            <person name="Sato Y."/>
            <person name="Nishizawa T."/>
            <person name="Nanba K."/>
            <person name="Oshima K."/>
            <person name="Hattori M."/>
            <person name="Kamijo T."/>
            <person name="Ohta H."/>
        </authorList>
    </citation>
    <scope>NUCLEOTIDE SEQUENCE [LARGE SCALE GENOMIC DNA]</scope>
    <source>
        <strain evidence="3">C2-3</strain>
    </source>
</reference>
<gene>
    <name evidence="2" type="ordered locus">LFE_0200</name>
</gene>
<evidence type="ECO:0008006" key="4">
    <source>
        <dbReference type="Google" id="ProtNLM"/>
    </source>
</evidence>
<dbReference type="HOGENOM" id="CLU_163294_0_0_0"/>
<feature type="signal peptide" evidence="1">
    <location>
        <begin position="1"/>
        <end position="27"/>
    </location>
</feature>
<dbReference type="PATRIC" id="fig|1162668.3.peg.235"/>